<dbReference type="InterPro" id="IPR027417">
    <property type="entry name" value="P-loop_NTPase"/>
</dbReference>
<dbReference type="Pfam" id="PF00270">
    <property type="entry name" value="DEAD"/>
    <property type="match status" value="1"/>
</dbReference>
<keyword evidence="2" id="KW-0547">Nucleotide-binding</keyword>
<dbReference type="AlphaFoldDB" id="A0A4S8LH63"/>
<keyword evidence="5" id="KW-0413">Isomerase</keyword>
<keyword evidence="10" id="KW-1185">Reference proteome</keyword>
<evidence type="ECO:0000256" key="6">
    <source>
        <dbReference type="ARBA" id="ARBA00034617"/>
    </source>
</evidence>
<dbReference type="GO" id="GO:0016787">
    <property type="term" value="F:hydrolase activity"/>
    <property type="evidence" value="ECO:0007669"/>
    <property type="project" value="UniProtKB-KW"/>
</dbReference>
<dbReference type="PANTHER" id="PTHR13710">
    <property type="entry name" value="DNA HELICASE RECQ FAMILY MEMBER"/>
    <property type="match status" value="1"/>
</dbReference>
<comment type="similarity">
    <text evidence="1">Belongs to the helicase family. RecQ subfamily.</text>
</comment>
<gene>
    <name evidence="9" type="ORF">K435DRAFT_803644</name>
</gene>
<accession>A0A4S8LH63</accession>
<dbReference type="GO" id="GO:0000724">
    <property type="term" value="P:double-strand break repair via homologous recombination"/>
    <property type="evidence" value="ECO:0007669"/>
    <property type="project" value="TreeGrafter"/>
</dbReference>
<dbReference type="InterPro" id="IPR014001">
    <property type="entry name" value="Helicase_ATP-bd"/>
</dbReference>
<dbReference type="GO" id="GO:0009378">
    <property type="term" value="F:four-way junction helicase activity"/>
    <property type="evidence" value="ECO:0007669"/>
    <property type="project" value="TreeGrafter"/>
</dbReference>
<dbReference type="InterPro" id="IPR011545">
    <property type="entry name" value="DEAD/DEAH_box_helicase_dom"/>
</dbReference>
<dbReference type="GO" id="GO:0005737">
    <property type="term" value="C:cytoplasm"/>
    <property type="evidence" value="ECO:0007669"/>
    <property type="project" value="TreeGrafter"/>
</dbReference>
<dbReference type="PROSITE" id="PS51192">
    <property type="entry name" value="HELICASE_ATP_BIND_1"/>
    <property type="match status" value="1"/>
</dbReference>
<dbReference type="GO" id="GO:0005694">
    <property type="term" value="C:chromosome"/>
    <property type="evidence" value="ECO:0007669"/>
    <property type="project" value="TreeGrafter"/>
</dbReference>
<feature type="domain" description="Helicase ATP-binding" evidence="8">
    <location>
        <begin position="39"/>
        <end position="196"/>
    </location>
</feature>
<sequence>MTRNDNWKSELGLETLKKVVSRCIPQWTDGLRDWQLDSVSTLLSRQHLFTIAATGEGKSALYIIPILVHLEIARNPEEYPSFRFRPNPVVIVITPTKALATSIIRELEQFNILGFSYCHQNITEYRTKKINLENLISECNTWNLICIDPEHLSSPEWRRIIEDEVFRSNLILFSIDEIHLIRCLPENVPVAALTATSAVGEPTAALCRSLGLIADNYHLIRRSNERSNMHLVIETYKKTPGGSKYARILDYLRSGRKAVIHVNTIPEAYAIYTYLWDFIPSEFNRLRRMRMFHSLCPDKYNNETFNLIESDPYLQVIIATAGFTQGVNRKKILDSISFGFPSTLDDFWQAKGRVGRDPASLCRGIAIISPKLLKSAADVVKMHKDPTYTIKSKNSQSNNIKTFETLAIEKALFLVEPTCRIANANIYYVLADQSTVTCAPSDMSRHMIFLPPSSVHHYLGFQRLLPQQDYLRSENPQNTLA</sequence>
<organism evidence="9 10">
    <name type="scientific">Dendrothele bispora (strain CBS 962.96)</name>
    <dbReference type="NCBI Taxonomy" id="1314807"/>
    <lineage>
        <taxon>Eukaryota</taxon>
        <taxon>Fungi</taxon>
        <taxon>Dikarya</taxon>
        <taxon>Basidiomycota</taxon>
        <taxon>Agaricomycotina</taxon>
        <taxon>Agaricomycetes</taxon>
        <taxon>Agaricomycetidae</taxon>
        <taxon>Agaricales</taxon>
        <taxon>Agaricales incertae sedis</taxon>
        <taxon>Dendrothele</taxon>
    </lineage>
</organism>
<evidence type="ECO:0000256" key="3">
    <source>
        <dbReference type="ARBA" id="ARBA00022840"/>
    </source>
</evidence>
<dbReference type="GO" id="GO:0003677">
    <property type="term" value="F:DNA binding"/>
    <property type="evidence" value="ECO:0007669"/>
    <property type="project" value="UniProtKB-KW"/>
</dbReference>
<comment type="catalytic activity">
    <reaction evidence="6">
        <text>Couples ATP hydrolysis with the unwinding of duplex DNA by translocating in the 3'-5' direction.</text>
        <dbReference type="EC" id="5.6.2.4"/>
    </reaction>
</comment>
<dbReference type="PANTHER" id="PTHR13710:SF105">
    <property type="entry name" value="ATP-DEPENDENT DNA HELICASE Q1"/>
    <property type="match status" value="1"/>
</dbReference>
<evidence type="ECO:0000256" key="7">
    <source>
        <dbReference type="ARBA" id="ARBA00034808"/>
    </source>
</evidence>
<proteinExistence type="inferred from homology"/>
<keyword evidence="9" id="KW-0378">Hydrolase</keyword>
<dbReference type="EC" id="5.6.2.4" evidence="7"/>
<dbReference type="GO" id="GO:0005524">
    <property type="term" value="F:ATP binding"/>
    <property type="evidence" value="ECO:0007669"/>
    <property type="project" value="UniProtKB-KW"/>
</dbReference>
<protein>
    <recommendedName>
        <fullName evidence="7">DNA 3'-5' helicase</fullName>
        <ecNumber evidence="7">5.6.2.4</ecNumber>
    </recommendedName>
</protein>
<evidence type="ECO:0000313" key="10">
    <source>
        <dbReference type="Proteomes" id="UP000297245"/>
    </source>
</evidence>
<dbReference type="SUPFAM" id="SSF52540">
    <property type="entry name" value="P-loop containing nucleoside triphosphate hydrolases"/>
    <property type="match status" value="1"/>
</dbReference>
<dbReference type="Gene3D" id="3.40.50.300">
    <property type="entry name" value="P-loop containing nucleotide triphosphate hydrolases"/>
    <property type="match status" value="2"/>
</dbReference>
<evidence type="ECO:0000256" key="1">
    <source>
        <dbReference type="ARBA" id="ARBA00005446"/>
    </source>
</evidence>
<dbReference type="OrthoDB" id="3260945at2759"/>
<name>A0A4S8LH63_DENBC</name>
<reference evidence="9 10" key="1">
    <citation type="journal article" date="2019" name="Nat. Ecol. Evol.">
        <title>Megaphylogeny resolves global patterns of mushroom evolution.</title>
        <authorList>
            <person name="Varga T."/>
            <person name="Krizsan K."/>
            <person name="Foldi C."/>
            <person name="Dima B."/>
            <person name="Sanchez-Garcia M."/>
            <person name="Sanchez-Ramirez S."/>
            <person name="Szollosi G.J."/>
            <person name="Szarkandi J.G."/>
            <person name="Papp V."/>
            <person name="Albert L."/>
            <person name="Andreopoulos W."/>
            <person name="Angelini C."/>
            <person name="Antonin V."/>
            <person name="Barry K.W."/>
            <person name="Bougher N.L."/>
            <person name="Buchanan P."/>
            <person name="Buyck B."/>
            <person name="Bense V."/>
            <person name="Catcheside P."/>
            <person name="Chovatia M."/>
            <person name="Cooper J."/>
            <person name="Damon W."/>
            <person name="Desjardin D."/>
            <person name="Finy P."/>
            <person name="Geml J."/>
            <person name="Haridas S."/>
            <person name="Hughes K."/>
            <person name="Justo A."/>
            <person name="Karasinski D."/>
            <person name="Kautmanova I."/>
            <person name="Kiss B."/>
            <person name="Kocsube S."/>
            <person name="Kotiranta H."/>
            <person name="LaButti K.M."/>
            <person name="Lechner B.E."/>
            <person name="Liimatainen K."/>
            <person name="Lipzen A."/>
            <person name="Lukacs Z."/>
            <person name="Mihaltcheva S."/>
            <person name="Morgado L.N."/>
            <person name="Niskanen T."/>
            <person name="Noordeloos M.E."/>
            <person name="Ohm R.A."/>
            <person name="Ortiz-Santana B."/>
            <person name="Ovrebo C."/>
            <person name="Racz N."/>
            <person name="Riley R."/>
            <person name="Savchenko A."/>
            <person name="Shiryaev A."/>
            <person name="Soop K."/>
            <person name="Spirin V."/>
            <person name="Szebenyi C."/>
            <person name="Tomsovsky M."/>
            <person name="Tulloss R.E."/>
            <person name="Uehling J."/>
            <person name="Grigoriev I.V."/>
            <person name="Vagvolgyi C."/>
            <person name="Papp T."/>
            <person name="Martin F.M."/>
            <person name="Miettinen O."/>
            <person name="Hibbett D.S."/>
            <person name="Nagy L.G."/>
        </authorList>
    </citation>
    <scope>NUCLEOTIDE SEQUENCE [LARGE SCALE GENOMIC DNA]</scope>
    <source>
        <strain evidence="9 10">CBS 962.96</strain>
    </source>
</reference>
<evidence type="ECO:0000256" key="5">
    <source>
        <dbReference type="ARBA" id="ARBA00023235"/>
    </source>
</evidence>
<dbReference type="SMART" id="SM00487">
    <property type="entry name" value="DEXDc"/>
    <property type="match status" value="1"/>
</dbReference>
<keyword evidence="4" id="KW-0238">DNA-binding</keyword>
<dbReference type="Proteomes" id="UP000297245">
    <property type="component" value="Unassembled WGS sequence"/>
</dbReference>
<evidence type="ECO:0000256" key="4">
    <source>
        <dbReference type="ARBA" id="ARBA00023125"/>
    </source>
</evidence>
<evidence type="ECO:0000313" key="9">
    <source>
        <dbReference type="EMBL" id="THU88271.1"/>
    </source>
</evidence>
<keyword evidence="3" id="KW-0067">ATP-binding</keyword>
<dbReference type="InterPro" id="IPR001650">
    <property type="entry name" value="Helicase_C-like"/>
</dbReference>
<dbReference type="GO" id="GO:0043138">
    <property type="term" value="F:3'-5' DNA helicase activity"/>
    <property type="evidence" value="ECO:0007669"/>
    <property type="project" value="UniProtKB-EC"/>
</dbReference>
<dbReference type="Pfam" id="PF00271">
    <property type="entry name" value="Helicase_C"/>
    <property type="match status" value="1"/>
</dbReference>
<evidence type="ECO:0000259" key="8">
    <source>
        <dbReference type="PROSITE" id="PS51192"/>
    </source>
</evidence>
<evidence type="ECO:0000256" key="2">
    <source>
        <dbReference type="ARBA" id="ARBA00022741"/>
    </source>
</evidence>
<dbReference type="EMBL" id="ML179415">
    <property type="protein sequence ID" value="THU88271.1"/>
    <property type="molecule type" value="Genomic_DNA"/>
</dbReference>